<dbReference type="InterPro" id="IPR043714">
    <property type="entry name" value="DUF5655"/>
</dbReference>
<organism evidence="2 3">
    <name type="scientific">Anaerobium acetethylicum</name>
    <dbReference type="NCBI Taxonomy" id="1619234"/>
    <lineage>
        <taxon>Bacteria</taxon>
        <taxon>Bacillati</taxon>
        <taxon>Bacillota</taxon>
        <taxon>Clostridia</taxon>
        <taxon>Lachnospirales</taxon>
        <taxon>Lachnospiraceae</taxon>
        <taxon>Anaerobium</taxon>
    </lineage>
</organism>
<evidence type="ECO:0000313" key="2">
    <source>
        <dbReference type="EMBL" id="SCP96084.1"/>
    </source>
</evidence>
<evidence type="ECO:0000259" key="1">
    <source>
        <dbReference type="Pfam" id="PF18899"/>
    </source>
</evidence>
<proteinExistence type="predicted"/>
<dbReference type="Pfam" id="PF18899">
    <property type="entry name" value="DUF5655"/>
    <property type="match status" value="1"/>
</dbReference>
<accession>A0A1D3TR35</accession>
<gene>
    <name evidence="2" type="ORF">SAMN05421730_1003170</name>
</gene>
<dbReference type="STRING" id="1619234.SAMN05421730_1003170"/>
<keyword evidence="3" id="KW-1185">Reference proteome</keyword>
<name>A0A1D3TR35_9FIRM</name>
<evidence type="ECO:0000313" key="3">
    <source>
        <dbReference type="Proteomes" id="UP000199315"/>
    </source>
</evidence>
<dbReference type="AlphaFoldDB" id="A0A1D3TR35"/>
<feature type="domain" description="DUF5655" evidence="1">
    <location>
        <begin position="9"/>
        <end position="121"/>
    </location>
</feature>
<dbReference type="RefSeq" id="WP_091230950.1">
    <property type="nucleotide sequence ID" value="NZ_FMKA01000003.1"/>
</dbReference>
<protein>
    <recommendedName>
        <fullName evidence="1">DUF5655 domain-containing protein</fullName>
    </recommendedName>
</protein>
<dbReference type="EMBL" id="FMKA01000003">
    <property type="protein sequence ID" value="SCP96084.1"/>
    <property type="molecule type" value="Genomic_DNA"/>
</dbReference>
<dbReference type="OrthoDB" id="2167627at2"/>
<dbReference type="Proteomes" id="UP000199315">
    <property type="component" value="Unassembled WGS sequence"/>
</dbReference>
<sequence length="131" mass="15532">MDDFEARFFEKMPEAIPLYEAVKDRIFSSMKDVNIKIGKSQISFYYEKSFAFVWLPVRKIKNRPDTYIILSFGLGHQVESPRIAEAVEPYPGRWTHHVIIQDEEEIDEEIMDWLRQAYEFSTNRKSHPGDV</sequence>
<reference evidence="2 3" key="1">
    <citation type="submission" date="2016-09" db="EMBL/GenBank/DDBJ databases">
        <authorList>
            <person name="Capua I."/>
            <person name="De Benedictis P."/>
            <person name="Joannis T."/>
            <person name="Lombin L.H."/>
            <person name="Cattoli G."/>
        </authorList>
    </citation>
    <scope>NUCLEOTIDE SEQUENCE [LARGE SCALE GENOMIC DNA]</scope>
    <source>
        <strain evidence="2 3">GluBS11</strain>
    </source>
</reference>